<keyword evidence="4 7" id="KW-0812">Transmembrane</keyword>
<dbReference type="Gene3D" id="1.10.3720.10">
    <property type="entry name" value="MetI-like"/>
    <property type="match status" value="1"/>
</dbReference>
<evidence type="ECO:0000313" key="8">
    <source>
        <dbReference type="EMBL" id="QNU68443.1"/>
    </source>
</evidence>
<feature type="transmembrane region" description="Helical" evidence="7">
    <location>
        <begin position="20"/>
        <end position="40"/>
    </location>
</feature>
<keyword evidence="6 7" id="KW-0472">Membrane</keyword>
<dbReference type="OrthoDB" id="157184at2"/>
<dbReference type="InterPro" id="IPR000515">
    <property type="entry name" value="MetI-like"/>
</dbReference>
<comment type="subcellular location">
    <subcellularLocation>
        <location evidence="1 7">Cell membrane</location>
        <topology evidence="1 7">Multi-pass membrane protein</topology>
    </subcellularLocation>
</comment>
<evidence type="ECO:0000256" key="3">
    <source>
        <dbReference type="ARBA" id="ARBA00022475"/>
    </source>
</evidence>
<dbReference type="GO" id="GO:0055085">
    <property type="term" value="P:transmembrane transport"/>
    <property type="evidence" value="ECO:0007669"/>
    <property type="project" value="InterPro"/>
</dbReference>
<accession>A0A4U7JJA5</accession>
<dbReference type="CDD" id="cd06261">
    <property type="entry name" value="TM_PBP2"/>
    <property type="match status" value="1"/>
</dbReference>
<dbReference type="PANTHER" id="PTHR43744:SF9">
    <property type="entry name" value="POLYGALACTURONAN_RHAMNOGALACTURONAN TRANSPORT SYSTEM PERMEASE PROTEIN YTCP"/>
    <property type="match status" value="1"/>
</dbReference>
<protein>
    <submittedName>
        <fullName evidence="8">Carbohydrate ABC transporter permease</fullName>
    </submittedName>
</protein>
<dbReference type="Pfam" id="PF00528">
    <property type="entry name" value="BPD_transp_1"/>
    <property type="match status" value="1"/>
</dbReference>
<gene>
    <name evidence="8" type="ORF">EHE19_008610</name>
</gene>
<dbReference type="GO" id="GO:0005886">
    <property type="term" value="C:plasma membrane"/>
    <property type="evidence" value="ECO:0007669"/>
    <property type="project" value="UniProtKB-SubCell"/>
</dbReference>
<evidence type="ECO:0000256" key="4">
    <source>
        <dbReference type="ARBA" id="ARBA00022692"/>
    </source>
</evidence>
<organism evidence="8 9">
    <name type="scientific">Ruminiclostridium herbifermentans</name>
    <dbReference type="NCBI Taxonomy" id="2488810"/>
    <lineage>
        <taxon>Bacteria</taxon>
        <taxon>Bacillati</taxon>
        <taxon>Bacillota</taxon>
        <taxon>Clostridia</taxon>
        <taxon>Eubacteriales</taxon>
        <taxon>Oscillospiraceae</taxon>
        <taxon>Ruminiclostridium</taxon>
    </lineage>
</organism>
<reference evidence="8 9" key="1">
    <citation type="submission" date="2020-09" db="EMBL/GenBank/DDBJ databases">
        <title>Characterization and genome sequencing of Ruminiclostridium sp. nov. MA18.</title>
        <authorList>
            <person name="Rettenmaier R."/>
            <person name="Kowollik M.-L."/>
            <person name="Liebl W."/>
            <person name="Zverlov V."/>
        </authorList>
    </citation>
    <scope>NUCLEOTIDE SEQUENCE [LARGE SCALE GENOMIC DNA]</scope>
    <source>
        <strain evidence="8 9">MA18</strain>
    </source>
</reference>
<dbReference type="PROSITE" id="PS50928">
    <property type="entry name" value="ABC_TM1"/>
    <property type="match status" value="1"/>
</dbReference>
<comment type="similarity">
    <text evidence="7">Belongs to the binding-protein-dependent transport system permease family.</text>
</comment>
<evidence type="ECO:0000256" key="6">
    <source>
        <dbReference type="ARBA" id="ARBA00023136"/>
    </source>
</evidence>
<dbReference type="KEGG" id="rher:EHE19_008610"/>
<evidence type="ECO:0000256" key="5">
    <source>
        <dbReference type="ARBA" id="ARBA00022989"/>
    </source>
</evidence>
<dbReference type="Proteomes" id="UP000306409">
    <property type="component" value="Chromosome"/>
</dbReference>
<dbReference type="AlphaFoldDB" id="A0A4U7JJA5"/>
<keyword evidence="2 7" id="KW-0813">Transport</keyword>
<keyword evidence="9" id="KW-1185">Reference proteome</keyword>
<dbReference type="InterPro" id="IPR035906">
    <property type="entry name" value="MetI-like_sf"/>
</dbReference>
<feature type="transmembrane region" description="Helical" evidence="7">
    <location>
        <begin position="115"/>
        <end position="135"/>
    </location>
</feature>
<evidence type="ECO:0000256" key="2">
    <source>
        <dbReference type="ARBA" id="ARBA00022448"/>
    </source>
</evidence>
<feature type="transmembrane region" description="Helical" evidence="7">
    <location>
        <begin position="270"/>
        <end position="290"/>
    </location>
</feature>
<name>A0A4U7JJA5_9FIRM</name>
<dbReference type="PANTHER" id="PTHR43744">
    <property type="entry name" value="ABC TRANSPORTER PERMEASE PROTEIN MG189-RELATED-RELATED"/>
    <property type="match status" value="1"/>
</dbReference>
<keyword evidence="3" id="KW-1003">Cell membrane</keyword>
<dbReference type="SUPFAM" id="SSF161098">
    <property type="entry name" value="MetI-like"/>
    <property type="match status" value="1"/>
</dbReference>
<evidence type="ECO:0000256" key="1">
    <source>
        <dbReference type="ARBA" id="ARBA00004651"/>
    </source>
</evidence>
<evidence type="ECO:0000313" key="9">
    <source>
        <dbReference type="Proteomes" id="UP000306409"/>
    </source>
</evidence>
<evidence type="ECO:0000256" key="7">
    <source>
        <dbReference type="RuleBase" id="RU363032"/>
    </source>
</evidence>
<dbReference type="EMBL" id="CP061336">
    <property type="protein sequence ID" value="QNU68443.1"/>
    <property type="molecule type" value="Genomic_DNA"/>
</dbReference>
<proteinExistence type="inferred from homology"/>
<keyword evidence="5 7" id="KW-1133">Transmembrane helix</keyword>
<sequence length="305" mass="34260">MISMSKKNKLTTNDIIFSVVNYTVFTLITILCIYPFYYLVINTISANDLSANGAINFLPKQIHFKNYIEVFKLKGLLPAAGISLARTAIGTSLTVLVSGFLGFMFTQHKMWARKFWYRFIVITMYFNAGLIPMFITMDTLHLTNNFLVYILPAIVQPFNIILAKTYIESIPTSLQEAAEMDGAGIITVFSKVILPTSKPILATIAIFSAVAQWNSFQDTLIYVTDQKLYSLQYLLYCYINQANSLKALIMNSMGSSNNLMVLATQQTPTSIRMTVTVIVVLPILFVYPIFQKYFVKGIMIGAVKG</sequence>
<feature type="transmembrane region" description="Helical" evidence="7">
    <location>
        <begin position="79"/>
        <end position="103"/>
    </location>
</feature>